<sequence length="122" mass="13644">MMESWVTISVQFPVIDQPKWQSLVEGLSSNEHGAYLEEYAEAFSEHAGEMVGYVLDVWEEERGEISTRSSEIFPGRADICIGGFRTVEPSIQPMIKFLKVCGATDVKLHEEYDSNGLNGQAL</sequence>
<protein>
    <submittedName>
        <fullName evidence="1">Uncharacterized protein</fullName>
    </submittedName>
</protein>
<evidence type="ECO:0000313" key="1">
    <source>
        <dbReference type="EMBL" id="MFC3702272.1"/>
    </source>
</evidence>
<dbReference type="RefSeq" id="WP_290281416.1">
    <property type="nucleotide sequence ID" value="NZ_JAUFQI010000001.1"/>
</dbReference>
<reference evidence="2" key="1">
    <citation type="journal article" date="2019" name="Int. J. Syst. Evol. Microbiol.">
        <title>The Global Catalogue of Microorganisms (GCM) 10K type strain sequencing project: providing services to taxonomists for standard genome sequencing and annotation.</title>
        <authorList>
            <consortium name="The Broad Institute Genomics Platform"/>
            <consortium name="The Broad Institute Genome Sequencing Center for Infectious Disease"/>
            <person name="Wu L."/>
            <person name="Ma J."/>
        </authorList>
    </citation>
    <scope>NUCLEOTIDE SEQUENCE [LARGE SCALE GENOMIC DNA]</scope>
    <source>
        <strain evidence="2">CECT 8288</strain>
    </source>
</reference>
<dbReference type="EMBL" id="JBHRYN010000012">
    <property type="protein sequence ID" value="MFC3702272.1"/>
    <property type="molecule type" value="Genomic_DNA"/>
</dbReference>
<proteinExistence type="predicted"/>
<accession>A0ABV7WT82</accession>
<dbReference type="Proteomes" id="UP001595710">
    <property type="component" value="Unassembled WGS sequence"/>
</dbReference>
<evidence type="ECO:0000313" key="2">
    <source>
        <dbReference type="Proteomes" id="UP001595710"/>
    </source>
</evidence>
<comment type="caution">
    <text evidence="1">The sequence shown here is derived from an EMBL/GenBank/DDBJ whole genome shotgun (WGS) entry which is preliminary data.</text>
</comment>
<gene>
    <name evidence="1" type="ORF">ACFOND_11520</name>
</gene>
<keyword evidence="2" id="KW-1185">Reference proteome</keyword>
<organism evidence="1 2">
    <name type="scientific">Reinekea marina</name>
    <dbReference type="NCBI Taxonomy" id="1310421"/>
    <lineage>
        <taxon>Bacteria</taxon>
        <taxon>Pseudomonadati</taxon>
        <taxon>Pseudomonadota</taxon>
        <taxon>Gammaproteobacteria</taxon>
        <taxon>Oceanospirillales</taxon>
        <taxon>Saccharospirillaceae</taxon>
        <taxon>Reinekea</taxon>
    </lineage>
</organism>
<name>A0ABV7WT82_9GAMM</name>